<dbReference type="InterPro" id="IPR011009">
    <property type="entry name" value="Kinase-like_dom_sf"/>
</dbReference>
<sequence length="455" mass="49342">REKRRHGRHGALGTSPSAPSAPALATAMCPRKRSRGPRLFESPEYHFSDLRADDVVQGLTWRDERLGEGAFAQVLKCWSPKHGYVAVKVLKHRSFCEEVSLEAEAEAAILRSLAHPHIVRMLDFFELEGHVCLALELLGLTLLQLLEGHVQGLRQETVKEIARQVLLALEYLGRLELIHGDLKPENVLMDPGCRARGRLHVKAFQCSPSTSGAGGQVFQCGHGFVADFGAARRISDEEVTIQTLPYRAPEVLLGGRRICCKVDVWSLGAICIELYTGEPLFDHQFTQEEVVAGIDQLLGPIPEEMLCRGGQPHELFEGIPVRGSAGTHVVSLRPGSERRVRHTHRRVLRAHDAPDLQATWPPGCRLVVGTISLPRARSSVQVGLGDEQAPTPRSAGAAELEAGLPWAALRPTLAPRAGEALGEERAAAAAEAAEAAGGRGLEDAGGRSGCAWDCE</sequence>
<evidence type="ECO:0000256" key="2">
    <source>
        <dbReference type="ARBA" id="ARBA00022679"/>
    </source>
</evidence>
<proteinExistence type="inferred from homology"/>
<evidence type="ECO:0000256" key="5">
    <source>
        <dbReference type="ARBA" id="ARBA00022840"/>
    </source>
</evidence>
<comment type="similarity">
    <text evidence="7">Belongs to the protein kinase superfamily.</text>
</comment>
<dbReference type="GO" id="GO:0005524">
    <property type="term" value="F:ATP binding"/>
    <property type="evidence" value="ECO:0007669"/>
    <property type="project" value="UniProtKB-UniRule"/>
</dbReference>
<feature type="domain" description="Protein kinase" evidence="9">
    <location>
        <begin position="60"/>
        <end position="354"/>
    </location>
</feature>
<evidence type="ECO:0000313" key="10">
    <source>
        <dbReference type="EMBL" id="CAJ1375184.1"/>
    </source>
</evidence>
<keyword evidence="3 6" id="KW-0547">Nucleotide-binding</keyword>
<dbReference type="PROSITE" id="PS50011">
    <property type="entry name" value="PROTEIN_KINASE_DOM"/>
    <property type="match status" value="1"/>
</dbReference>
<evidence type="ECO:0000256" key="1">
    <source>
        <dbReference type="ARBA" id="ARBA00022527"/>
    </source>
</evidence>
<dbReference type="Gene3D" id="1.10.510.10">
    <property type="entry name" value="Transferase(Phosphotransferase) domain 1"/>
    <property type="match status" value="1"/>
</dbReference>
<dbReference type="PROSITE" id="PS00107">
    <property type="entry name" value="PROTEIN_KINASE_ATP"/>
    <property type="match status" value="1"/>
</dbReference>
<dbReference type="InterPro" id="IPR017441">
    <property type="entry name" value="Protein_kinase_ATP_BS"/>
</dbReference>
<name>A0AA36HTR2_9DINO</name>
<dbReference type="EMBL" id="CAUJNA010000304">
    <property type="protein sequence ID" value="CAJ1375184.1"/>
    <property type="molecule type" value="Genomic_DNA"/>
</dbReference>
<dbReference type="GO" id="GO:0004674">
    <property type="term" value="F:protein serine/threonine kinase activity"/>
    <property type="evidence" value="ECO:0007669"/>
    <property type="project" value="UniProtKB-KW"/>
</dbReference>
<comment type="caution">
    <text evidence="10">The sequence shown here is derived from an EMBL/GenBank/DDBJ whole genome shotgun (WGS) entry which is preliminary data.</text>
</comment>
<gene>
    <name evidence="10" type="ORF">EVOR1521_LOCUS4520</name>
</gene>
<dbReference type="PANTHER" id="PTHR24058">
    <property type="entry name" value="DUAL SPECIFICITY PROTEIN KINASE"/>
    <property type="match status" value="1"/>
</dbReference>
<organism evidence="10 11">
    <name type="scientific">Effrenium voratum</name>
    <dbReference type="NCBI Taxonomy" id="2562239"/>
    <lineage>
        <taxon>Eukaryota</taxon>
        <taxon>Sar</taxon>
        <taxon>Alveolata</taxon>
        <taxon>Dinophyceae</taxon>
        <taxon>Suessiales</taxon>
        <taxon>Symbiodiniaceae</taxon>
        <taxon>Effrenium</taxon>
    </lineage>
</organism>
<evidence type="ECO:0000256" key="6">
    <source>
        <dbReference type="PROSITE-ProRule" id="PRU10141"/>
    </source>
</evidence>
<dbReference type="InterPro" id="IPR000719">
    <property type="entry name" value="Prot_kinase_dom"/>
</dbReference>
<keyword evidence="5 6" id="KW-0067">ATP-binding</keyword>
<keyword evidence="11" id="KW-1185">Reference proteome</keyword>
<dbReference type="SMART" id="SM00220">
    <property type="entry name" value="S_TKc"/>
    <property type="match status" value="1"/>
</dbReference>
<evidence type="ECO:0000256" key="4">
    <source>
        <dbReference type="ARBA" id="ARBA00022777"/>
    </source>
</evidence>
<dbReference type="InterPro" id="IPR008271">
    <property type="entry name" value="Ser/Thr_kinase_AS"/>
</dbReference>
<dbReference type="InterPro" id="IPR050494">
    <property type="entry name" value="Ser_Thr_dual-spec_kinase"/>
</dbReference>
<keyword evidence="1 7" id="KW-0723">Serine/threonine-protein kinase</keyword>
<dbReference type="Gene3D" id="3.30.200.20">
    <property type="entry name" value="Phosphorylase Kinase, domain 1"/>
    <property type="match status" value="1"/>
</dbReference>
<feature type="non-terminal residue" evidence="10">
    <location>
        <position position="455"/>
    </location>
</feature>
<evidence type="ECO:0000313" key="11">
    <source>
        <dbReference type="Proteomes" id="UP001178507"/>
    </source>
</evidence>
<feature type="region of interest" description="Disordered" evidence="8">
    <location>
        <begin position="1"/>
        <end position="23"/>
    </location>
</feature>
<dbReference type="PROSITE" id="PS00108">
    <property type="entry name" value="PROTEIN_KINASE_ST"/>
    <property type="match status" value="1"/>
</dbReference>
<feature type="binding site" evidence="6">
    <location>
        <position position="88"/>
    </location>
    <ligand>
        <name>ATP</name>
        <dbReference type="ChEBI" id="CHEBI:30616"/>
    </ligand>
</feature>
<dbReference type="Proteomes" id="UP001178507">
    <property type="component" value="Unassembled WGS sequence"/>
</dbReference>
<dbReference type="AlphaFoldDB" id="A0AA36HTR2"/>
<accession>A0AA36HTR2</accession>
<feature type="compositionally biased region" description="Low complexity" evidence="8">
    <location>
        <begin position="11"/>
        <end position="23"/>
    </location>
</feature>
<evidence type="ECO:0000259" key="9">
    <source>
        <dbReference type="PROSITE" id="PS50011"/>
    </source>
</evidence>
<protein>
    <recommendedName>
        <fullName evidence="9">Protein kinase domain-containing protein</fullName>
    </recommendedName>
</protein>
<evidence type="ECO:0000256" key="3">
    <source>
        <dbReference type="ARBA" id="ARBA00022741"/>
    </source>
</evidence>
<keyword evidence="2" id="KW-0808">Transferase</keyword>
<dbReference type="Pfam" id="PF00069">
    <property type="entry name" value="Pkinase"/>
    <property type="match status" value="1"/>
</dbReference>
<reference evidence="10" key="1">
    <citation type="submission" date="2023-08" db="EMBL/GenBank/DDBJ databases">
        <authorList>
            <person name="Chen Y."/>
            <person name="Shah S."/>
            <person name="Dougan E. K."/>
            <person name="Thang M."/>
            <person name="Chan C."/>
        </authorList>
    </citation>
    <scope>NUCLEOTIDE SEQUENCE</scope>
</reference>
<evidence type="ECO:0000256" key="7">
    <source>
        <dbReference type="RuleBase" id="RU000304"/>
    </source>
</evidence>
<evidence type="ECO:0000256" key="8">
    <source>
        <dbReference type="SAM" id="MobiDB-lite"/>
    </source>
</evidence>
<dbReference type="SUPFAM" id="SSF56112">
    <property type="entry name" value="Protein kinase-like (PK-like)"/>
    <property type="match status" value="1"/>
</dbReference>
<keyword evidence="4" id="KW-0418">Kinase</keyword>